<sequence>MSAGWEFWIDRGGTFTDIVARRPDGRLVTAKLLSENPSRYRDAAVAGIRALLETPDDAPVPAAQVEAVRIEAVRIEAVRMGTTVATNALLERRGERTLLVITRGFGDALRIGYQNRPRIFDRHIVLPEQLYERVVEVDERVTAQGTVLQAPDLDRLGDQLRQAHADGIRAVAVVCLHSYLHPAHERAIGALAEQVGFDQISLSSEVSPLMKLVPRGDTAVVDAYLSPVLRRYVDQVADQLRGVRLMFMQSNGGLAEAGHFRGKDAILSGPAGGIVGMVRMSALAGYDHVIGFDMGGTSTDVSHYAGEYERVFTTQVAGVRLRAPMLDIHTVAAGGGSILHFDGSRYRVGPDSAGAAPGPACYRGGGPLTVTDANVMVGRIQPAHFPAVFGPTGDRPLDAEIVRRRFTELAAAIRTATGDDRTPEEVAEGFLRIAVANMANAVKKISVQKGHDVTRYVLTTFGGAGGQHACAVADALGIRTVLVPPMAGVLSALGIGLADTTVMREQSVEVGLEPAALGRLAAVADSLEQAARAELLAEGVPEDRIRVVRRVHLRYDGTDTAIPVDLSGLDAMTAAFEVAHRATYSFLMERPLIAGAVSVEATGLTEQPDLSHLGDPDADADADSAETADATPATVRVHLGGAWRDAPLRHRERMVAGETVAGPAIIAEANATTVVDAGWRATLTRSGHLIVERVVAPAQPEAGTEADPVLLEIFNNLFMSIAEQMGFRLEATAQSVNIRERLDFSCALFDPDGDLVANAPHIPVHLGSMGTTVKEVIRRRGTAMRPGDVYAVNDPYHGGTHLPDITVVTPVFDDAGEHLLFFVASRGHHAEIGGMTPGSMPADSHEIHQEGVLFDNWLLAEDGHFREEATRRLLLEASFPSRNPEANLADLRAQIAANQKGVDEVRTMIDHFGLDVVQAYMRHVQDNAEEAVRRVIDRLEDGDHRYLMDSGATIAVRVSVDRADRSATIDFTGTSPQLDTNGNAPSSVVTAAVLYVFRTLIADEIPLNDGCLRPLHIVIPAGSMLAPTYPAAVVAGNVETSQAITGALYAALGVQAEGSGTMNNVTFGNARHQYYETLGSGSGAGEGFDGASVVQTHMTNSRLTDPEVLEWRFPVLLREFAIRRGSGGAGRWRGGDGGVRRLEFTEPMVVSTLSGHRRVAPYGMAGGSPGALGHNSVERADGTVVELAGCDSTEVGPGDSLVIETPGGGGYGALSIPRGGV</sequence>
<dbReference type="GO" id="GO:0006749">
    <property type="term" value="P:glutathione metabolic process"/>
    <property type="evidence" value="ECO:0007669"/>
    <property type="project" value="TreeGrafter"/>
</dbReference>
<evidence type="ECO:0000313" key="7">
    <source>
        <dbReference type="EMBL" id="QGF22650.1"/>
    </source>
</evidence>
<reference evidence="7 8" key="1">
    <citation type="submission" date="2019-10" db="EMBL/GenBank/DDBJ databases">
        <title>Genomic analysis of Raineyella sp. CBA3103.</title>
        <authorList>
            <person name="Roh S.W."/>
        </authorList>
    </citation>
    <scope>NUCLEOTIDE SEQUENCE [LARGE SCALE GENOMIC DNA]</scope>
    <source>
        <strain evidence="7 8">CBA3103</strain>
    </source>
</reference>
<dbReference type="Pfam" id="PF02538">
    <property type="entry name" value="Hydantoinase_B"/>
    <property type="match status" value="1"/>
</dbReference>
<feature type="domain" description="Hydantoinase/oxoprolinase N-terminal" evidence="5">
    <location>
        <begin position="7"/>
        <end position="195"/>
    </location>
</feature>
<evidence type="ECO:0000256" key="1">
    <source>
        <dbReference type="ARBA" id="ARBA00010403"/>
    </source>
</evidence>
<dbReference type="AlphaFoldDB" id="A0A5Q2F6P3"/>
<dbReference type="Pfam" id="PF05378">
    <property type="entry name" value="Hydant_A_N"/>
    <property type="match status" value="1"/>
</dbReference>
<feature type="compositionally biased region" description="Acidic residues" evidence="2">
    <location>
        <begin position="616"/>
        <end position="626"/>
    </location>
</feature>
<evidence type="ECO:0000256" key="2">
    <source>
        <dbReference type="SAM" id="MobiDB-lite"/>
    </source>
</evidence>
<dbReference type="InterPro" id="IPR049517">
    <property type="entry name" value="ACX-like_C"/>
</dbReference>
<dbReference type="PANTHER" id="PTHR11365:SF23">
    <property type="entry name" value="HYPOTHETICAL 5-OXOPROLINASE (EUROFUNG)-RELATED"/>
    <property type="match status" value="1"/>
</dbReference>
<comment type="similarity">
    <text evidence="1">Belongs to the oxoprolinase family.</text>
</comment>
<accession>A0A5Q2F6P3</accession>
<feature type="domain" description="Hydantoinase A/oxoprolinase" evidence="3">
    <location>
        <begin position="215"/>
        <end position="501"/>
    </location>
</feature>
<evidence type="ECO:0000313" key="8">
    <source>
        <dbReference type="Proteomes" id="UP000386847"/>
    </source>
</evidence>
<dbReference type="InterPro" id="IPR002821">
    <property type="entry name" value="Hydantoinase_A"/>
</dbReference>
<dbReference type="KEGG" id="rain:Rai3103_01975"/>
<gene>
    <name evidence="7" type="ORF">Rai3103_01975</name>
</gene>
<dbReference type="Proteomes" id="UP000386847">
    <property type="component" value="Chromosome"/>
</dbReference>
<dbReference type="Pfam" id="PF01968">
    <property type="entry name" value="Hydantoinase_A"/>
    <property type="match status" value="1"/>
</dbReference>
<dbReference type="Pfam" id="PF19278">
    <property type="entry name" value="Hydant_A_C"/>
    <property type="match status" value="1"/>
</dbReference>
<evidence type="ECO:0000259" key="6">
    <source>
        <dbReference type="Pfam" id="PF19278"/>
    </source>
</evidence>
<dbReference type="RefSeq" id="WP_153571179.1">
    <property type="nucleotide sequence ID" value="NZ_CP045725.1"/>
</dbReference>
<dbReference type="GO" id="GO:0017168">
    <property type="term" value="F:5-oxoprolinase (ATP-hydrolyzing) activity"/>
    <property type="evidence" value="ECO:0007669"/>
    <property type="project" value="TreeGrafter"/>
</dbReference>
<evidence type="ECO:0000259" key="4">
    <source>
        <dbReference type="Pfam" id="PF02538"/>
    </source>
</evidence>
<keyword evidence="8" id="KW-1185">Reference proteome</keyword>
<organism evidence="7 8">
    <name type="scientific">Raineyella fluvialis</name>
    <dbReference type="NCBI Taxonomy" id="2662261"/>
    <lineage>
        <taxon>Bacteria</taxon>
        <taxon>Bacillati</taxon>
        <taxon>Actinomycetota</taxon>
        <taxon>Actinomycetes</taxon>
        <taxon>Propionibacteriales</taxon>
        <taxon>Propionibacteriaceae</taxon>
        <taxon>Raineyella</taxon>
    </lineage>
</organism>
<name>A0A5Q2F6P3_9ACTN</name>
<proteinExistence type="inferred from homology"/>
<dbReference type="GO" id="GO:0005829">
    <property type="term" value="C:cytosol"/>
    <property type="evidence" value="ECO:0007669"/>
    <property type="project" value="TreeGrafter"/>
</dbReference>
<dbReference type="EMBL" id="CP045725">
    <property type="protein sequence ID" value="QGF22650.1"/>
    <property type="molecule type" value="Genomic_DNA"/>
</dbReference>
<dbReference type="InterPro" id="IPR008040">
    <property type="entry name" value="Hydant_A_N"/>
</dbReference>
<feature type="domain" description="Acetophenone carboxylase-like C-terminal" evidence="6">
    <location>
        <begin position="519"/>
        <end position="683"/>
    </location>
</feature>
<evidence type="ECO:0000259" key="5">
    <source>
        <dbReference type="Pfam" id="PF05378"/>
    </source>
</evidence>
<feature type="region of interest" description="Disordered" evidence="2">
    <location>
        <begin position="607"/>
        <end position="631"/>
    </location>
</feature>
<dbReference type="InterPro" id="IPR045079">
    <property type="entry name" value="Oxoprolinase-like"/>
</dbReference>
<protein>
    <submittedName>
        <fullName evidence="7">5-oxoprolinase</fullName>
    </submittedName>
</protein>
<dbReference type="PANTHER" id="PTHR11365">
    <property type="entry name" value="5-OXOPROLINASE RELATED"/>
    <property type="match status" value="1"/>
</dbReference>
<feature type="domain" description="Hydantoinase B/oxoprolinase" evidence="4">
    <location>
        <begin position="707"/>
        <end position="1213"/>
    </location>
</feature>
<evidence type="ECO:0000259" key="3">
    <source>
        <dbReference type="Pfam" id="PF01968"/>
    </source>
</evidence>
<dbReference type="InterPro" id="IPR003692">
    <property type="entry name" value="Hydantoinase_B"/>
</dbReference>